<dbReference type="STRING" id="441209.GCA_001870665_00272"/>
<reference evidence="1 2" key="1">
    <citation type="submission" date="2017-11" db="EMBL/GenBank/DDBJ databases">
        <title>Revised Sequence and Annotation of the Rhodobaca barguzinensis strain alga05 Genome.</title>
        <authorList>
            <person name="Kopejtka K."/>
            <person name="Tomasch J.M."/>
            <person name="Bunk B."/>
            <person name="Koblizek M."/>
        </authorList>
    </citation>
    <scope>NUCLEOTIDE SEQUENCE [LARGE SCALE GENOMIC DNA]</scope>
    <source>
        <strain evidence="2">alga05</strain>
    </source>
</reference>
<name>A0A2K8K9B1_9RHOB</name>
<dbReference type="InterPro" id="IPR018912">
    <property type="entry name" value="DUF2478"/>
</dbReference>
<dbReference type="KEGG" id="rbg:BG454_00340"/>
<evidence type="ECO:0000313" key="1">
    <source>
        <dbReference type="EMBL" id="ATX64473.1"/>
    </source>
</evidence>
<dbReference type="RefSeq" id="WP_071481849.1">
    <property type="nucleotide sequence ID" value="NZ_CP024899.1"/>
</dbReference>
<dbReference type="EMBL" id="CP024899">
    <property type="protein sequence ID" value="ATX64473.1"/>
    <property type="molecule type" value="Genomic_DNA"/>
</dbReference>
<keyword evidence="2" id="KW-1185">Reference proteome</keyword>
<dbReference type="Proteomes" id="UP000228948">
    <property type="component" value="Chromosome"/>
</dbReference>
<accession>A0A2K8K9B1</accession>
<dbReference type="Pfam" id="PF10649">
    <property type="entry name" value="DUF2478"/>
    <property type="match status" value="1"/>
</dbReference>
<proteinExistence type="predicted"/>
<evidence type="ECO:0000313" key="2">
    <source>
        <dbReference type="Proteomes" id="UP000228948"/>
    </source>
</evidence>
<gene>
    <name evidence="1" type="ORF">BG454_00340</name>
</gene>
<organism evidence="1 2">
    <name type="scientific">Roseinatronobacter bogoriensis subsp. barguzinensis</name>
    <dbReference type="NCBI Taxonomy" id="441209"/>
    <lineage>
        <taxon>Bacteria</taxon>
        <taxon>Pseudomonadati</taxon>
        <taxon>Pseudomonadota</taxon>
        <taxon>Alphaproteobacteria</taxon>
        <taxon>Rhodobacterales</taxon>
        <taxon>Paracoccaceae</taxon>
        <taxon>Roseinatronobacter</taxon>
    </lineage>
</organism>
<dbReference type="AlphaFoldDB" id="A0A2K8K9B1"/>
<protein>
    <submittedName>
        <fullName evidence="1">DUF2478 domain-containing protein</fullName>
    </submittedName>
</protein>
<sequence>MNLGYISLPGRGANDLFLAQVVAHLQGRLWMCGTVQTNTIRADRHKCDMDLKLLSSGQVLRISEDRGAMARGCTLDTSVLAQAVVATEAALSGADILIVNKFGKTEAEGGGFAPVIGEAICLGLPVLVGVNGLNLPAFEGFADGLATALPADIPTVTDWCLRAGLRHAA</sequence>
<dbReference type="OrthoDB" id="5918880at2"/>